<dbReference type="RefSeq" id="WP_215607595.1">
    <property type="nucleotide sequence ID" value="NZ_JADOES010000004.1"/>
</dbReference>
<organism evidence="1 2">
    <name type="scientific">Leptothoe spongobia TAU-MAC 1115</name>
    <dbReference type="NCBI Taxonomy" id="1967444"/>
    <lineage>
        <taxon>Bacteria</taxon>
        <taxon>Bacillati</taxon>
        <taxon>Cyanobacteriota</taxon>
        <taxon>Cyanophyceae</taxon>
        <taxon>Nodosilineales</taxon>
        <taxon>Cymatolegaceae</taxon>
        <taxon>Leptothoe</taxon>
        <taxon>Leptothoe spongobia</taxon>
    </lineage>
</organism>
<reference evidence="1" key="1">
    <citation type="submission" date="2020-11" db="EMBL/GenBank/DDBJ databases">
        <authorList>
            <person name="Konstantinou D."/>
            <person name="Gkelis S."/>
            <person name="Popin R."/>
            <person name="Fewer D."/>
            <person name="Sivonen K."/>
        </authorList>
    </citation>
    <scope>NUCLEOTIDE SEQUENCE</scope>
    <source>
        <strain evidence="1">TAU-MAC 1115</strain>
    </source>
</reference>
<name>A0A947GKT6_9CYAN</name>
<gene>
    <name evidence="1" type="ORF">IXB50_03730</name>
</gene>
<comment type="caution">
    <text evidence="1">The sequence shown here is derived from an EMBL/GenBank/DDBJ whole genome shotgun (WGS) entry which is preliminary data.</text>
</comment>
<reference evidence="1" key="2">
    <citation type="journal article" date="2021" name="Mar. Drugs">
        <title>Genome Reduction and Secondary Metabolism of the Marine Sponge-Associated Cyanobacterium Leptothoe.</title>
        <authorList>
            <person name="Konstantinou D."/>
            <person name="Popin R.V."/>
            <person name="Fewer D.P."/>
            <person name="Sivonen K."/>
            <person name="Gkelis S."/>
        </authorList>
    </citation>
    <scope>NUCLEOTIDE SEQUENCE</scope>
    <source>
        <strain evidence="1">TAU-MAC 1115</strain>
    </source>
</reference>
<accession>A0A947GKT6</accession>
<evidence type="ECO:0000313" key="1">
    <source>
        <dbReference type="EMBL" id="MBT9314531.1"/>
    </source>
</evidence>
<evidence type="ECO:0008006" key="3">
    <source>
        <dbReference type="Google" id="ProtNLM"/>
    </source>
</evidence>
<sequence>MPLQPLQRLHVNDGLLITANHWQIAHSYHQNRQTIHYQSLHQGGIVDGLGISVAEIPEAAPSRYRYPRWLTIQPGLAIDGQGNPIVVSRPENCYLSARPTEETTIYIVLKHSEQTSQAETEIVQDAFQIIEKDVPAEADEVELCRVQLSPGMNALSAPENVFAPGFDQLDLRHRRSVQSQSSLTCHVGLLAHSPMGAAQFESLFESLPGLYPSLQGAMVDSPLEGNLSHVSYDEFCQLDRSTHHQLAQYLQRGCVLLIDAAEDEVLNLYRAELELQQAMAAKPQRGGPSLREKAQEELQRIQACITDEIATLAAPIHTFLDTEGLSDPLGTNRTNGTNALTAEQRVHQGEFSLARAHPFRFSHLPTVQQRPIGLYRWGGVLLLIGPLLQAWGANDDLYLDREEIRSAQELGINLLTFAARHQQLHQWLMPVSHPPHPPSN</sequence>
<proteinExistence type="predicted"/>
<dbReference type="AlphaFoldDB" id="A0A947GKT6"/>
<dbReference type="Proteomes" id="UP000717364">
    <property type="component" value="Unassembled WGS sequence"/>
</dbReference>
<keyword evidence="2" id="KW-1185">Reference proteome</keyword>
<protein>
    <recommendedName>
        <fullName evidence="3">DUF4159 domain-containing protein</fullName>
    </recommendedName>
</protein>
<dbReference type="EMBL" id="JADOES010000004">
    <property type="protein sequence ID" value="MBT9314531.1"/>
    <property type="molecule type" value="Genomic_DNA"/>
</dbReference>
<evidence type="ECO:0000313" key="2">
    <source>
        <dbReference type="Proteomes" id="UP000717364"/>
    </source>
</evidence>